<comment type="caution">
    <text evidence="2">The sequence shown here is derived from an EMBL/GenBank/DDBJ whole genome shotgun (WGS) entry which is preliminary data.</text>
</comment>
<organism evidence="2 3">
    <name type="scientific">Arenibacterium halophilum</name>
    <dbReference type="NCBI Taxonomy" id="2583821"/>
    <lineage>
        <taxon>Bacteria</taxon>
        <taxon>Pseudomonadati</taxon>
        <taxon>Pseudomonadota</taxon>
        <taxon>Alphaproteobacteria</taxon>
        <taxon>Rhodobacterales</taxon>
        <taxon>Paracoccaceae</taxon>
        <taxon>Arenibacterium</taxon>
    </lineage>
</organism>
<accession>A0ABY2XAA4</accession>
<feature type="region of interest" description="Disordered" evidence="1">
    <location>
        <begin position="1"/>
        <end position="29"/>
    </location>
</feature>
<reference evidence="2 3" key="1">
    <citation type="submission" date="2019-05" db="EMBL/GenBank/DDBJ databases">
        <title>Marivita sp. nov. isolated from sea sediment.</title>
        <authorList>
            <person name="Kim W."/>
        </authorList>
    </citation>
    <scope>NUCLEOTIDE SEQUENCE [LARGE SCALE GENOMIC DNA]</scope>
    <source>
        <strain evidence="2 3">CAU 1492</strain>
    </source>
</reference>
<dbReference type="RefSeq" id="WP_171054044.1">
    <property type="nucleotide sequence ID" value="NZ_VCPC01000002.1"/>
</dbReference>
<dbReference type="EMBL" id="VCPC01000002">
    <property type="protein sequence ID" value="TMV13317.1"/>
    <property type="molecule type" value="Genomic_DNA"/>
</dbReference>
<evidence type="ECO:0008006" key="4">
    <source>
        <dbReference type="Google" id="ProtNLM"/>
    </source>
</evidence>
<protein>
    <recommendedName>
        <fullName evidence="4">DUF615 domain-containing protein</fullName>
    </recommendedName>
</protein>
<proteinExistence type="predicted"/>
<keyword evidence="3" id="KW-1185">Reference proteome</keyword>
<evidence type="ECO:0000313" key="3">
    <source>
        <dbReference type="Proteomes" id="UP001191082"/>
    </source>
</evidence>
<sequence length="207" mass="22537">MDEIKKTGGKRGKGAKAAKAEGDATLTNAEKRVQRRQRLAEANTVTVVLDTEVRKFIAAQAKTEGMDMAPFMQVLAENYVLATAPADQPLARRITAKRAIMARTLEIARTLDQSGGFDEHFVLNVVREAAADPAFMEHYHAAVDADTADERALARAQAPVHQQMGRLIKRAAGARSKRGDKGKIQRAQVQGELISSYTLLEKAGKKA</sequence>
<dbReference type="Proteomes" id="UP001191082">
    <property type="component" value="Unassembled WGS sequence"/>
</dbReference>
<name>A0ABY2XAA4_9RHOB</name>
<gene>
    <name evidence="2" type="ORF">FGK64_11225</name>
</gene>
<feature type="compositionally biased region" description="Basic residues" evidence="1">
    <location>
        <begin position="7"/>
        <end position="16"/>
    </location>
</feature>
<evidence type="ECO:0000313" key="2">
    <source>
        <dbReference type="EMBL" id="TMV13317.1"/>
    </source>
</evidence>
<evidence type="ECO:0000256" key="1">
    <source>
        <dbReference type="SAM" id="MobiDB-lite"/>
    </source>
</evidence>